<evidence type="ECO:0000256" key="1">
    <source>
        <dbReference type="ARBA" id="ARBA00023015"/>
    </source>
</evidence>
<evidence type="ECO:0000256" key="3">
    <source>
        <dbReference type="ARBA" id="ARBA00023163"/>
    </source>
</evidence>
<evidence type="ECO:0000313" key="7">
    <source>
        <dbReference type="Proteomes" id="UP000242224"/>
    </source>
</evidence>
<dbReference type="Pfam" id="PF17920">
    <property type="entry name" value="TetR_C_16"/>
    <property type="match status" value="1"/>
</dbReference>
<dbReference type="Proteomes" id="UP000242224">
    <property type="component" value="Unassembled WGS sequence"/>
</dbReference>
<evidence type="ECO:0000256" key="2">
    <source>
        <dbReference type="ARBA" id="ARBA00023125"/>
    </source>
</evidence>
<protein>
    <recommendedName>
        <fullName evidence="5">HTH tetR-type domain-containing protein</fullName>
    </recommendedName>
</protein>
<dbReference type="PANTHER" id="PTHR30055">
    <property type="entry name" value="HTH-TYPE TRANSCRIPTIONAL REGULATOR RUTR"/>
    <property type="match status" value="1"/>
</dbReference>
<accession>A0ABX3MHX9</accession>
<dbReference type="PANTHER" id="PTHR30055:SF234">
    <property type="entry name" value="HTH-TYPE TRANSCRIPTIONAL REGULATOR BETI"/>
    <property type="match status" value="1"/>
</dbReference>
<proteinExistence type="predicted"/>
<dbReference type="SUPFAM" id="SSF46689">
    <property type="entry name" value="Homeodomain-like"/>
    <property type="match status" value="1"/>
</dbReference>
<name>A0ABX3MHX9_9RHOB</name>
<dbReference type="Pfam" id="PF00440">
    <property type="entry name" value="TetR_N"/>
    <property type="match status" value="1"/>
</dbReference>
<dbReference type="Gene3D" id="1.10.357.10">
    <property type="entry name" value="Tetracycline Repressor, domain 2"/>
    <property type="match status" value="1"/>
</dbReference>
<keyword evidence="3" id="KW-0804">Transcription</keyword>
<feature type="domain" description="HTH tetR-type" evidence="5">
    <location>
        <begin position="14"/>
        <end position="74"/>
    </location>
</feature>
<sequence>MAKPEQHPSESPKLLSRQRILAAACEIFSRKSYASVGLREIAARAGVDVAYAHRSFGSKLGLFTEAFRSAIRSDIAVLLECDDLAETMAEIFLARSEASPGELGTGLSILLHSVGDPDAIEALRGVATTEFLEPLRKRMDSGGQDSIVLSGALLAGLGITLQVLDFEALEMPDREAFKRRVVSILRGIAAGETA</sequence>
<dbReference type="EMBL" id="MPZS01000004">
    <property type="protein sequence ID" value="OOY10891.1"/>
    <property type="molecule type" value="Genomic_DNA"/>
</dbReference>
<dbReference type="InterPro" id="IPR041678">
    <property type="entry name" value="TetR_C_16"/>
</dbReference>
<reference evidence="6 7" key="1">
    <citation type="submission" date="2016-11" db="EMBL/GenBank/DDBJ databases">
        <title>A multilocus sequence analysis scheme for characterization of bacteria in the genus Thioclava.</title>
        <authorList>
            <person name="Liu Y."/>
            <person name="Shao Z."/>
        </authorList>
    </citation>
    <scope>NUCLEOTIDE SEQUENCE [LARGE SCALE GENOMIC DNA]</scope>
    <source>
        <strain evidence="6 7">11.10-0-13</strain>
    </source>
</reference>
<keyword evidence="1" id="KW-0805">Transcription regulation</keyword>
<dbReference type="PROSITE" id="PS50977">
    <property type="entry name" value="HTH_TETR_2"/>
    <property type="match status" value="1"/>
</dbReference>
<evidence type="ECO:0000313" key="6">
    <source>
        <dbReference type="EMBL" id="OOY10891.1"/>
    </source>
</evidence>
<comment type="caution">
    <text evidence="6">The sequence shown here is derived from an EMBL/GenBank/DDBJ whole genome shotgun (WGS) entry which is preliminary data.</text>
</comment>
<organism evidence="6 7">
    <name type="scientific">Thioclava marina</name>
    <dbReference type="NCBI Taxonomy" id="1915077"/>
    <lineage>
        <taxon>Bacteria</taxon>
        <taxon>Pseudomonadati</taxon>
        <taxon>Pseudomonadota</taxon>
        <taxon>Alphaproteobacteria</taxon>
        <taxon>Rhodobacterales</taxon>
        <taxon>Paracoccaceae</taxon>
        <taxon>Thioclava</taxon>
    </lineage>
</organism>
<feature type="DNA-binding region" description="H-T-H motif" evidence="4">
    <location>
        <begin position="37"/>
        <end position="56"/>
    </location>
</feature>
<dbReference type="InterPro" id="IPR001647">
    <property type="entry name" value="HTH_TetR"/>
</dbReference>
<evidence type="ECO:0000256" key="4">
    <source>
        <dbReference type="PROSITE-ProRule" id="PRU00335"/>
    </source>
</evidence>
<dbReference type="RefSeq" id="WP_078575305.1">
    <property type="nucleotide sequence ID" value="NZ_MPZS01000004.1"/>
</dbReference>
<keyword evidence="7" id="KW-1185">Reference proteome</keyword>
<dbReference type="InterPro" id="IPR036271">
    <property type="entry name" value="Tet_transcr_reg_TetR-rel_C_sf"/>
</dbReference>
<dbReference type="InterPro" id="IPR050109">
    <property type="entry name" value="HTH-type_TetR-like_transc_reg"/>
</dbReference>
<evidence type="ECO:0000259" key="5">
    <source>
        <dbReference type="PROSITE" id="PS50977"/>
    </source>
</evidence>
<dbReference type="InterPro" id="IPR009057">
    <property type="entry name" value="Homeodomain-like_sf"/>
</dbReference>
<keyword evidence="2 4" id="KW-0238">DNA-binding</keyword>
<dbReference type="SUPFAM" id="SSF48498">
    <property type="entry name" value="Tetracyclin repressor-like, C-terminal domain"/>
    <property type="match status" value="1"/>
</dbReference>
<gene>
    <name evidence="6" type="ORF">BMG00_17195</name>
</gene>